<accession>A0A0E9UTU4</accession>
<dbReference type="AlphaFoldDB" id="A0A0E9UTU4"/>
<sequence length="37" mass="4525">MFWNTSSSIFFLKCIIQNKIYIIQNINNSRHKSFKME</sequence>
<proteinExistence type="predicted"/>
<dbReference type="EMBL" id="GBXM01039355">
    <property type="protein sequence ID" value="JAH69222.1"/>
    <property type="molecule type" value="Transcribed_RNA"/>
</dbReference>
<protein>
    <submittedName>
        <fullName evidence="1">Uncharacterized protein</fullName>
    </submittedName>
</protein>
<organism evidence="1">
    <name type="scientific">Anguilla anguilla</name>
    <name type="common">European freshwater eel</name>
    <name type="synonym">Muraena anguilla</name>
    <dbReference type="NCBI Taxonomy" id="7936"/>
    <lineage>
        <taxon>Eukaryota</taxon>
        <taxon>Metazoa</taxon>
        <taxon>Chordata</taxon>
        <taxon>Craniata</taxon>
        <taxon>Vertebrata</taxon>
        <taxon>Euteleostomi</taxon>
        <taxon>Actinopterygii</taxon>
        <taxon>Neopterygii</taxon>
        <taxon>Teleostei</taxon>
        <taxon>Anguilliformes</taxon>
        <taxon>Anguillidae</taxon>
        <taxon>Anguilla</taxon>
    </lineage>
</organism>
<reference evidence="1" key="2">
    <citation type="journal article" date="2015" name="Fish Shellfish Immunol.">
        <title>Early steps in the European eel (Anguilla anguilla)-Vibrio vulnificus interaction in the gills: Role of the RtxA13 toxin.</title>
        <authorList>
            <person name="Callol A."/>
            <person name="Pajuelo D."/>
            <person name="Ebbesson L."/>
            <person name="Teles M."/>
            <person name="MacKenzie S."/>
            <person name="Amaro C."/>
        </authorList>
    </citation>
    <scope>NUCLEOTIDE SEQUENCE</scope>
</reference>
<name>A0A0E9UTU4_ANGAN</name>
<reference evidence="1" key="1">
    <citation type="submission" date="2014-11" db="EMBL/GenBank/DDBJ databases">
        <authorList>
            <person name="Amaro Gonzalez C."/>
        </authorList>
    </citation>
    <scope>NUCLEOTIDE SEQUENCE</scope>
</reference>
<evidence type="ECO:0000313" key="1">
    <source>
        <dbReference type="EMBL" id="JAH69222.1"/>
    </source>
</evidence>